<comment type="caution">
    <text evidence="1">The sequence shown here is derived from an EMBL/GenBank/DDBJ whole genome shotgun (WGS) entry which is preliminary data.</text>
</comment>
<evidence type="ECO:0000313" key="2">
    <source>
        <dbReference type="Proteomes" id="UP000465240"/>
    </source>
</evidence>
<dbReference type="RefSeq" id="WP_120795153.1">
    <property type="nucleotide sequence ID" value="NZ_BLKX01000003.1"/>
</dbReference>
<accession>A0ABQ1CFQ0</accession>
<gene>
    <name evidence="1" type="ORF">MPRG_65300</name>
</gene>
<reference evidence="1 2" key="1">
    <citation type="journal article" date="2019" name="Emerg. Microbes Infect.">
        <title>Comprehensive subspecies identification of 175 nontuberculous mycobacteria species based on 7547 genomic profiles.</title>
        <authorList>
            <person name="Matsumoto Y."/>
            <person name="Kinjo T."/>
            <person name="Motooka D."/>
            <person name="Nabeya D."/>
            <person name="Jung N."/>
            <person name="Uechi K."/>
            <person name="Horii T."/>
            <person name="Iida T."/>
            <person name="Fujita J."/>
            <person name="Nakamura S."/>
        </authorList>
    </citation>
    <scope>NUCLEOTIDE SEQUENCE [LARGE SCALE GENOMIC DNA]</scope>
    <source>
        <strain evidence="1 2">JCM 18565</strain>
    </source>
</reference>
<protein>
    <submittedName>
        <fullName evidence="1">Uncharacterized protein</fullName>
    </submittedName>
</protein>
<keyword evidence="2" id="KW-1185">Reference proteome</keyword>
<proteinExistence type="predicted"/>
<name>A0ABQ1CFQ0_9MYCO</name>
<sequence>MPPTTILITATTPHGVVLSRPWGIALDGLLASVLWHRRKTTAFEHGDHLTYHPGEPPEQLELPLARCGDPDQHHDWHWMATFADLHPHPHGTADPDIRWRRSRTNHQRLQQLSPTINKSAVADHTGRYQARALPVIAHPTTHLTWRAVGDADTITELLTELPAIGKHRNIGEGLVTQWNITRTPDVTPWTAGHCHQPGLLGRPTPARCLTNHPDTQTGPHIRTALRPPYLDPQTRCPAYQPAR</sequence>
<dbReference type="Proteomes" id="UP000465240">
    <property type="component" value="Unassembled WGS sequence"/>
</dbReference>
<organism evidence="1 2">
    <name type="scientific">Mycobacterium paragordonae</name>
    <dbReference type="NCBI Taxonomy" id="1389713"/>
    <lineage>
        <taxon>Bacteria</taxon>
        <taxon>Bacillati</taxon>
        <taxon>Actinomycetota</taxon>
        <taxon>Actinomycetes</taxon>
        <taxon>Mycobacteriales</taxon>
        <taxon>Mycobacteriaceae</taxon>
        <taxon>Mycobacterium</taxon>
    </lineage>
</organism>
<evidence type="ECO:0000313" key="1">
    <source>
        <dbReference type="EMBL" id="GFG83254.1"/>
    </source>
</evidence>
<dbReference type="EMBL" id="BLKX01000003">
    <property type="protein sequence ID" value="GFG83254.1"/>
    <property type="molecule type" value="Genomic_DNA"/>
</dbReference>